<reference evidence="3" key="1">
    <citation type="journal article" date="2019" name="Int. J. Syst. Evol. Microbiol.">
        <title>The Global Catalogue of Microorganisms (GCM) 10K type strain sequencing project: providing services to taxonomists for standard genome sequencing and annotation.</title>
        <authorList>
            <consortium name="The Broad Institute Genomics Platform"/>
            <consortium name="The Broad Institute Genome Sequencing Center for Infectious Disease"/>
            <person name="Wu L."/>
            <person name="Ma J."/>
        </authorList>
    </citation>
    <scope>NUCLEOTIDE SEQUENCE [LARGE SCALE GENOMIC DNA]</scope>
    <source>
        <strain evidence="3">CGMCC 4.1469</strain>
    </source>
</reference>
<keyword evidence="3" id="KW-1185">Reference proteome</keyword>
<keyword evidence="1" id="KW-0812">Transmembrane</keyword>
<feature type="transmembrane region" description="Helical" evidence="1">
    <location>
        <begin position="14"/>
        <end position="37"/>
    </location>
</feature>
<sequence length="252" mass="27577">MTEAQPTPADSGRWIRFALVMLPVGTILLGIASFGIWQWKKDQAADRSFKYALALRRQISPEGIERHADIVRTALAKTDRDLSIPGYLESTMGAENMGYSVRRKRFGNEQSIVDAELTGTKRPLEVVMVLTLYGGQPAQMESTTQAIAEALSVAHEITGEKVVRTLRFAFIPDTPAALKELREVLQKDGERLMHLMVLGGPEVAGIEAVSKALDTTAKGTRVLSLPATKTPQDTVQSAHQLKLMLLDAAEIP</sequence>
<keyword evidence="1" id="KW-1133">Transmembrane helix</keyword>
<evidence type="ECO:0000256" key="1">
    <source>
        <dbReference type="SAM" id="Phobius"/>
    </source>
</evidence>
<accession>A0ABW0KVK1</accession>
<dbReference type="EMBL" id="JBHSMQ010000010">
    <property type="protein sequence ID" value="MFC5457379.1"/>
    <property type="molecule type" value="Genomic_DNA"/>
</dbReference>
<gene>
    <name evidence="2" type="ORF">ACFQDI_21100</name>
</gene>
<keyword evidence="1" id="KW-0472">Membrane</keyword>
<protein>
    <submittedName>
        <fullName evidence="2">Uncharacterized protein</fullName>
    </submittedName>
</protein>
<evidence type="ECO:0000313" key="3">
    <source>
        <dbReference type="Proteomes" id="UP001596052"/>
    </source>
</evidence>
<organism evidence="2 3">
    <name type="scientific">Prosthecobacter fluviatilis</name>
    <dbReference type="NCBI Taxonomy" id="445931"/>
    <lineage>
        <taxon>Bacteria</taxon>
        <taxon>Pseudomonadati</taxon>
        <taxon>Verrucomicrobiota</taxon>
        <taxon>Verrucomicrobiia</taxon>
        <taxon>Verrucomicrobiales</taxon>
        <taxon>Verrucomicrobiaceae</taxon>
        <taxon>Prosthecobacter</taxon>
    </lineage>
</organism>
<dbReference type="Proteomes" id="UP001596052">
    <property type="component" value="Unassembled WGS sequence"/>
</dbReference>
<comment type="caution">
    <text evidence="2">The sequence shown here is derived from an EMBL/GenBank/DDBJ whole genome shotgun (WGS) entry which is preliminary data.</text>
</comment>
<proteinExistence type="predicted"/>
<name>A0ABW0KVK1_9BACT</name>
<dbReference type="RefSeq" id="WP_377170622.1">
    <property type="nucleotide sequence ID" value="NZ_JBHSMQ010000010.1"/>
</dbReference>
<evidence type="ECO:0000313" key="2">
    <source>
        <dbReference type="EMBL" id="MFC5457379.1"/>
    </source>
</evidence>